<dbReference type="PANTHER" id="PTHR45859">
    <property type="entry name" value="TRANSLATION INITIATION FACTOR EIF-2B SUBUNIT BETA"/>
    <property type="match status" value="1"/>
</dbReference>
<evidence type="ECO:0000313" key="10">
    <source>
        <dbReference type="EMBL" id="KAK6639642.1"/>
    </source>
</evidence>
<dbReference type="FunFam" id="3.40.50.10470:FF:000009">
    <property type="entry name" value="Translation initiation factor eIF2B subunit"/>
    <property type="match status" value="1"/>
</dbReference>
<organism evidence="10 11">
    <name type="scientific">Polyplax serrata</name>
    <name type="common">Common mouse louse</name>
    <dbReference type="NCBI Taxonomy" id="468196"/>
    <lineage>
        <taxon>Eukaryota</taxon>
        <taxon>Metazoa</taxon>
        <taxon>Ecdysozoa</taxon>
        <taxon>Arthropoda</taxon>
        <taxon>Hexapoda</taxon>
        <taxon>Insecta</taxon>
        <taxon>Pterygota</taxon>
        <taxon>Neoptera</taxon>
        <taxon>Paraneoptera</taxon>
        <taxon>Psocodea</taxon>
        <taxon>Troctomorpha</taxon>
        <taxon>Phthiraptera</taxon>
        <taxon>Anoplura</taxon>
        <taxon>Polyplacidae</taxon>
        <taxon>Polyplax</taxon>
    </lineage>
</organism>
<evidence type="ECO:0000313" key="11">
    <source>
        <dbReference type="Proteomes" id="UP001372834"/>
    </source>
</evidence>
<evidence type="ECO:0000256" key="6">
    <source>
        <dbReference type="ARBA" id="ARBA00044122"/>
    </source>
</evidence>
<keyword evidence="4" id="KW-0396">Initiation factor</keyword>
<accession>A0AAN8PNE0</accession>
<evidence type="ECO:0000256" key="9">
    <source>
        <dbReference type="RuleBase" id="RU003814"/>
    </source>
</evidence>
<sequence length="320" mass="35648">MNNKDLYSRVQLLANSIRNGELLSLVTYIGKDLVSNLPVHTTVENMVHRVLKIIRDEYVAGQNDKIEETDPQESLHKMVTSGHDHEDYMKPIPDLKMSVLDHVAEFEEELEISRGNIAAQASEHIHSNEIIMTLGRSQVVEAFLKNAAKTRKFEVIVAECAPLCMGHDLAVNLGKSKIQTTVISDAAIFAIMSRVNKVIIGTHTVMANGGLRAISGSHIMALAAKHYSVPVFVLAPMYKLSRHFLCSSDQQAFNLYESPEGVLRYSDGELASKVQAYNPAFDYVPPELVTLFISNVGGHSPSYIYRLISELYHPDDNDLR</sequence>
<dbReference type="Proteomes" id="UP001372834">
    <property type="component" value="Unassembled WGS sequence"/>
</dbReference>
<dbReference type="Gene3D" id="3.40.50.10470">
    <property type="entry name" value="Translation initiation factor eif-2b, domain 2"/>
    <property type="match status" value="1"/>
</dbReference>
<gene>
    <name evidence="10" type="ORF">RUM43_007915</name>
</gene>
<proteinExistence type="inferred from homology"/>
<dbReference type="SUPFAM" id="SSF100950">
    <property type="entry name" value="NagB/RpiA/CoA transferase-like"/>
    <property type="match status" value="1"/>
</dbReference>
<comment type="subcellular location">
    <subcellularLocation>
        <location evidence="1">Cytoplasm</location>
        <location evidence="1">Cytosol</location>
    </subcellularLocation>
</comment>
<dbReference type="Pfam" id="PF01008">
    <property type="entry name" value="IF-2B"/>
    <property type="match status" value="1"/>
</dbReference>
<evidence type="ECO:0000256" key="5">
    <source>
        <dbReference type="ARBA" id="ARBA00022917"/>
    </source>
</evidence>
<name>A0AAN8PNE0_POLSC</name>
<dbReference type="InterPro" id="IPR037171">
    <property type="entry name" value="NagB/RpiA_transferase-like"/>
</dbReference>
<reference evidence="10 11" key="1">
    <citation type="submission" date="2023-10" db="EMBL/GenBank/DDBJ databases">
        <title>Genomes of two closely related lineages of the louse Polyplax serrata with different host specificities.</title>
        <authorList>
            <person name="Martinu J."/>
            <person name="Tarabai H."/>
            <person name="Stefka J."/>
            <person name="Hypsa V."/>
        </authorList>
    </citation>
    <scope>NUCLEOTIDE SEQUENCE [LARGE SCALE GENOMIC DNA]</scope>
    <source>
        <strain evidence="10">HR10_N</strain>
    </source>
</reference>
<evidence type="ECO:0000256" key="7">
    <source>
        <dbReference type="ARBA" id="ARBA00044228"/>
    </source>
</evidence>
<dbReference type="InterPro" id="IPR042529">
    <property type="entry name" value="IF_2B-like_C"/>
</dbReference>
<evidence type="ECO:0000256" key="1">
    <source>
        <dbReference type="ARBA" id="ARBA00004514"/>
    </source>
</evidence>
<evidence type="ECO:0000256" key="8">
    <source>
        <dbReference type="ARBA" id="ARBA00046432"/>
    </source>
</evidence>
<protein>
    <recommendedName>
        <fullName evidence="6">Translation initiation factor eIF2B subunit beta</fullName>
    </recommendedName>
    <alternativeName>
        <fullName evidence="7">eIF2B GDP-GTP exchange factor subunit beta</fullName>
    </alternativeName>
</protein>
<comment type="subunit">
    <text evidence="8">Component of the translation initiation factor 2B (eIF2B) complex which is a heterodecamer of two sets of five different subunits: alpha, beta, gamma, delta and epsilon. Subunits alpha, beta and delta comprise a regulatory subcomplex and subunits epsilon and gamma comprise a catalytic subcomplex. Within the complex, the hexameric regulatory complex resides at the center, with the two heterodimeric catalytic subcomplexes bound on opposite sides.</text>
</comment>
<dbReference type="InterPro" id="IPR000649">
    <property type="entry name" value="IF-2B-related"/>
</dbReference>
<dbReference type="GO" id="GO:0005851">
    <property type="term" value="C:eukaryotic translation initiation factor 2B complex"/>
    <property type="evidence" value="ECO:0007669"/>
    <property type="project" value="UniProtKB-ARBA"/>
</dbReference>
<keyword evidence="5" id="KW-0648">Protein biosynthesis</keyword>
<evidence type="ECO:0000256" key="4">
    <source>
        <dbReference type="ARBA" id="ARBA00022540"/>
    </source>
</evidence>
<evidence type="ECO:0000256" key="3">
    <source>
        <dbReference type="ARBA" id="ARBA00022490"/>
    </source>
</evidence>
<evidence type="ECO:0000256" key="2">
    <source>
        <dbReference type="ARBA" id="ARBA00007251"/>
    </source>
</evidence>
<keyword evidence="3" id="KW-0963">Cytoplasm</keyword>
<dbReference type="GO" id="GO:0003743">
    <property type="term" value="F:translation initiation factor activity"/>
    <property type="evidence" value="ECO:0007669"/>
    <property type="project" value="UniProtKB-KW"/>
</dbReference>
<dbReference type="InterPro" id="IPR051855">
    <property type="entry name" value="eIF2B_beta_subunit"/>
</dbReference>
<comment type="caution">
    <text evidence="10">The sequence shown here is derived from an EMBL/GenBank/DDBJ whole genome shotgun (WGS) entry which is preliminary data.</text>
</comment>
<dbReference type="EMBL" id="JAWJWE010000003">
    <property type="protein sequence ID" value="KAK6639642.1"/>
    <property type="molecule type" value="Genomic_DNA"/>
</dbReference>
<dbReference type="GO" id="GO:0005085">
    <property type="term" value="F:guanyl-nucleotide exchange factor activity"/>
    <property type="evidence" value="ECO:0007669"/>
    <property type="project" value="TreeGrafter"/>
</dbReference>
<comment type="similarity">
    <text evidence="2 9">Belongs to the eIF-2B alpha/beta/delta subunits family.</text>
</comment>
<dbReference type="PANTHER" id="PTHR45859:SF1">
    <property type="entry name" value="TRANSLATION INITIATION FACTOR EIF-2B SUBUNIT BETA"/>
    <property type="match status" value="1"/>
</dbReference>
<dbReference type="GO" id="GO:0005829">
    <property type="term" value="C:cytosol"/>
    <property type="evidence" value="ECO:0007669"/>
    <property type="project" value="UniProtKB-SubCell"/>
</dbReference>
<dbReference type="AlphaFoldDB" id="A0AAN8PNE0"/>